<organism evidence="1 2">
    <name type="scientific">Desulfarculus baarsii (strain ATCC 33931 / DSM 2075 / LMG 7858 / VKM B-1802 / 2st14)</name>
    <dbReference type="NCBI Taxonomy" id="644282"/>
    <lineage>
        <taxon>Bacteria</taxon>
        <taxon>Pseudomonadati</taxon>
        <taxon>Thermodesulfobacteriota</taxon>
        <taxon>Desulfarculia</taxon>
        <taxon>Desulfarculales</taxon>
        <taxon>Desulfarculaceae</taxon>
        <taxon>Desulfarculus</taxon>
    </lineage>
</organism>
<evidence type="ECO:0000313" key="1">
    <source>
        <dbReference type="EMBL" id="ADK83492.1"/>
    </source>
</evidence>
<dbReference type="RefSeq" id="WP_013256948.1">
    <property type="nucleotide sequence ID" value="NC_014365.1"/>
</dbReference>
<dbReference type="STRING" id="644282.Deba_0113"/>
<name>E1QDH3_DESB2</name>
<dbReference type="AlphaFoldDB" id="E1QDH3"/>
<dbReference type="KEGG" id="dbr:Deba_0113"/>
<protein>
    <submittedName>
        <fullName evidence="1">Uncharacterized protein</fullName>
    </submittedName>
</protein>
<dbReference type="EMBL" id="CP002085">
    <property type="protein sequence ID" value="ADK83492.1"/>
    <property type="molecule type" value="Genomic_DNA"/>
</dbReference>
<keyword evidence="2" id="KW-1185">Reference proteome</keyword>
<gene>
    <name evidence="1" type="ordered locus">Deba_0113</name>
</gene>
<accession>E1QDH3</accession>
<dbReference type="Proteomes" id="UP000009047">
    <property type="component" value="Chromosome"/>
</dbReference>
<dbReference type="HOGENOM" id="CLU_2896693_0_0_7"/>
<evidence type="ECO:0000313" key="2">
    <source>
        <dbReference type="Proteomes" id="UP000009047"/>
    </source>
</evidence>
<reference evidence="1 2" key="1">
    <citation type="journal article" date="2010" name="Stand. Genomic Sci.">
        <title>Complete genome sequence of Desulfarculus baarsii type strain (2st14).</title>
        <authorList>
            <person name="Sun H."/>
            <person name="Spring S."/>
            <person name="Lapidus A."/>
            <person name="Davenport K."/>
            <person name="Del Rio T.G."/>
            <person name="Tice H."/>
            <person name="Nolan M."/>
            <person name="Copeland A."/>
            <person name="Cheng J.F."/>
            <person name="Lucas S."/>
            <person name="Tapia R."/>
            <person name="Goodwin L."/>
            <person name="Pitluck S."/>
            <person name="Ivanova N."/>
            <person name="Pagani I."/>
            <person name="Mavromatis K."/>
            <person name="Ovchinnikova G."/>
            <person name="Pati A."/>
            <person name="Chen A."/>
            <person name="Palaniappan K."/>
            <person name="Hauser L."/>
            <person name="Chang Y.J."/>
            <person name="Jeffries C.D."/>
            <person name="Detter J.C."/>
            <person name="Han C."/>
            <person name="Rohde M."/>
            <person name="Brambilla E."/>
            <person name="Goker M."/>
            <person name="Woyke T."/>
            <person name="Bristow J."/>
            <person name="Eisen J.A."/>
            <person name="Markowitz V."/>
            <person name="Hugenholtz P."/>
            <person name="Kyrpides N.C."/>
            <person name="Klenk H.P."/>
            <person name="Land M."/>
        </authorList>
    </citation>
    <scope>NUCLEOTIDE SEQUENCE [LARGE SCALE GENOMIC DNA]</scope>
    <source>
        <strain evidence="2">ATCC 33931 / DSM 2075 / LMG 7858 / VKM B-1802 / 2st14</strain>
    </source>
</reference>
<sequence length="62" mass="7112">MGVESIRRRLARLEAGQPEKNICAHDWGVPRFATEDAWFRAAKAQQAELLAVERDRRTPHAQ</sequence>
<proteinExistence type="predicted"/>